<evidence type="ECO:0000256" key="2">
    <source>
        <dbReference type="ARBA" id="ARBA00022448"/>
    </source>
</evidence>
<keyword evidence="4" id="KW-0547">Nucleotide-binding</keyword>
<dbReference type="Pfam" id="PF13732">
    <property type="entry name" value="DrrA1-3_C"/>
    <property type="match status" value="1"/>
</dbReference>
<dbReference type="Pfam" id="PF00005">
    <property type="entry name" value="ABC_tran"/>
    <property type="match status" value="1"/>
</dbReference>
<dbReference type="STRING" id="745366.GA0070213_102150"/>
<evidence type="ECO:0000256" key="4">
    <source>
        <dbReference type="ARBA" id="ARBA00022741"/>
    </source>
</evidence>
<name>A0A1C5H1E0_9ACTN</name>
<dbReference type="PROSITE" id="PS50893">
    <property type="entry name" value="ABC_TRANSPORTER_2"/>
    <property type="match status" value="1"/>
</dbReference>
<accession>A0A1C5H1E0</accession>
<dbReference type="InterPro" id="IPR027417">
    <property type="entry name" value="P-loop_NTPase"/>
</dbReference>
<dbReference type="InterPro" id="IPR003593">
    <property type="entry name" value="AAA+_ATPase"/>
</dbReference>
<keyword evidence="7" id="KW-0472">Membrane</keyword>
<evidence type="ECO:0000256" key="7">
    <source>
        <dbReference type="ARBA" id="ARBA00023136"/>
    </source>
</evidence>
<keyword evidence="12" id="KW-1185">Reference proteome</keyword>
<dbReference type="GO" id="GO:0016887">
    <property type="term" value="F:ATP hydrolysis activity"/>
    <property type="evidence" value="ECO:0007669"/>
    <property type="project" value="InterPro"/>
</dbReference>
<dbReference type="GO" id="GO:0043215">
    <property type="term" value="P:daunorubicin transport"/>
    <property type="evidence" value="ECO:0007669"/>
    <property type="project" value="InterPro"/>
</dbReference>
<dbReference type="OrthoDB" id="9804819at2"/>
<organism evidence="11 12">
    <name type="scientific">Micromonospora humi</name>
    <dbReference type="NCBI Taxonomy" id="745366"/>
    <lineage>
        <taxon>Bacteria</taxon>
        <taxon>Bacillati</taxon>
        <taxon>Actinomycetota</taxon>
        <taxon>Actinomycetes</taxon>
        <taxon>Micromonosporales</taxon>
        <taxon>Micromonosporaceae</taxon>
        <taxon>Micromonospora</taxon>
    </lineage>
</organism>
<feature type="domain" description="ABC transporter" evidence="10">
    <location>
        <begin position="6"/>
        <end position="236"/>
    </location>
</feature>
<dbReference type="GO" id="GO:0005524">
    <property type="term" value="F:ATP binding"/>
    <property type="evidence" value="ECO:0007669"/>
    <property type="project" value="UniProtKB-KW"/>
</dbReference>
<dbReference type="RefSeq" id="WP_091057205.1">
    <property type="nucleotide sequence ID" value="NZ_FMDM01000002.1"/>
</dbReference>
<dbReference type="PANTHER" id="PTHR42711">
    <property type="entry name" value="ABC TRANSPORTER ATP-BINDING PROTEIN"/>
    <property type="match status" value="1"/>
</dbReference>
<evidence type="ECO:0000256" key="6">
    <source>
        <dbReference type="ARBA" id="ARBA00022967"/>
    </source>
</evidence>
<dbReference type="InterPro" id="IPR025302">
    <property type="entry name" value="DrrA1/2-like_C"/>
</dbReference>
<dbReference type="InterPro" id="IPR003439">
    <property type="entry name" value="ABC_transporter-like_ATP-bd"/>
</dbReference>
<sequence length="318" mass="33946">MSEQMIQVHELRRSFGATTALDGVGFSVAAGEVVGLLGPNGAGKTTTIHCLTTLLRPDSGSARVAGFDVVDQAAQVRRSIAVTGQFAALDEMLTGRENLVLFGRLLGLDRRAAAARADELVERFDLGEVAGKPVRTYSGGLRRRADLAASLVVDRPVLFLDEPTTGLDPRSRRALWEVVRQLRADGTTVLLTTQYLEEADQLADRVLLIDHGRVVAEGTPDELKGRLGGTVCEVRVEDPRARETAAARLREAFPDLTEDDDVLRVAAGAGTLTEVVRRLESAGVEADDVTVRRPTLDEVFLSLTGSAAGVPDVAGAGR</sequence>
<evidence type="ECO:0000256" key="5">
    <source>
        <dbReference type="ARBA" id="ARBA00022840"/>
    </source>
</evidence>
<keyword evidence="2" id="KW-0813">Transport</keyword>
<dbReference type="NCBIfam" id="TIGR01188">
    <property type="entry name" value="drrA"/>
    <property type="match status" value="1"/>
</dbReference>
<comment type="similarity">
    <text evidence="9">Belongs to the ABC transporter superfamily. Drug exporter-1 (DrugE1) (TC 3.A.1.105) family.</text>
</comment>
<evidence type="ECO:0000256" key="3">
    <source>
        <dbReference type="ARBA" id="ARBA00022475"/>
    </source>
</evidence>
<dbReference type="InterPro" id="IPR005894">
    <property type="entry name" value="DrrA"/>
</dbReference>
<protein>
    <submittedName>
        <fullName evidence="11">ABC-2 type transport system ATP-binding protein</fullName>
    </submittedName>
</protein>
<dbReference type="EMBL" id="FMDM01000002">
    <property type="protein sequence ID" value="SCG39824.1"/>
    <property type="molecule type" value="Genomic_DNA"/>
</dbReference>
<evidence type="ECO:0000313" key="12">
    <source>
        <dbReference type="Proteomes" id="UP000199360"/>
    </source>
</evidence>
<dbReference type="PANTHER" id="PTHR42711:SF19">
    <property type="entry name" value="DOXORUBICIN RESISTANCE ATP-BINDING PROTEIN DRRA"/>
    <property type="match status" value="1"/>
</dbReference>
<dbReference type="InterPro" id="IPR050763">
    <property type="entry name" value="ABC_transporter_ATP-binding"/>
</dbReference>
<dbReference type="Gene3D" id="3.40.50.300">
    <property type="entry name" value="P-loop containing nucleotide triphosphate hydrolases"/>
    <property type="match status" value="1"/>
</dbReference>
<keyword evidence="6" id="KW-1278">Translocase</keyword>
<keyword evidence="3" id="KW-1003">Cell membrane</keyword>
<evidence type="ECO:0000256" key="1">
    <source>
        <dbReference type="ARBA" id="ARBA00004202"/>
    </source>
</evidence>
<evidence type="ECO:0000256" key="8">
    <source>
        <dbReference type="ARBA" id="ARBA00023251"/>
    </source>
</evidence>
<dbReference type="Proteomes" id="UP000199360">
    <property type="component" value="Unassembled WGS sequence"/>
</dbReference>
<reference evidence="12" key="1">
    <citation type="submission" date="2016-06" db="EMBL/GenBank/DDBJ databases">
        <authorList>
            <person name="Varghese N."/>
            <person name="Submissions Spin"/>
        </authorList>
    </citation>
    <scope>NUCLEOTIDE SEQUENCE [LARGE SCALE GENOMIC DNA]</scope>
    <source>
        <strain evidence="12">DSM 45647</strain>
    </source>
</reference>
<evidence type="ECO:0000313" key="11">
    <source>
        <dbReference type="EMBL" id="SCG39824.1"/>
    </source>
</evidence>
<evidence type="ECO:0000259" key="10">
    <source>
        <dbReference type="PROSITE" id="PS50893"/>
    </source>
</evidence>
<gene>
    <name evidence="11" type="ORF">GA0070213_102150</name>
</gene>
<dbReference type="GO" id="GO:0005886">
    <property type="term" value="C:plasma membrane"/>
    <property type="evidence" value="ECO:0007669"/>
    <property type="project" value="UniProtKB-SubCell"/>
</dbReference>
<dbReference type="SMART" id="SM00382">
    <property type="entry name" value="AAA"/>
    <property type="match status" value="1"/>
</dbReference>
<dbReference type="FunFam" id="3.40.50.300:FF:000589">
    <property type="entry name" value="ABC transporter, ATP-binding subunit"/>
    <property type="match status" value="1"/>
</dbReference>
<evidence type="ECO:0000256" key="9">
    <source>
        <dbReference type="ARBA" id="ARBA00049985"/>
    </source>
</evidence>
<dbReference type="GO" id="GO:0046677">
    <property type="term" value="P:response to antibiotic"/>
    <property type="evidence" value="ECO:0007669"/>
    <property type="project" value="UniProtKB-KW"/>
</dbReference>
<comment type="subcellular location">
    <subcellularLocation>
        <location evidence="1">Cell membrane</location>
        <topology evidence="1">Peripheral membrane protein</topology>
    </subcellularLocation>
</comment>
<keyword evidence="8" id="KW-0046">Antibiotic resistance</keyword>
<proteinExistence type="inferred from homology"/>
<keyword evidence="5 11" id="KW-0067">ATP-binding</keyword>
<dbReference type="GO" id="GO:1900753">
    <property type="term" value="P:doxorubicin transport"/>
    <property type="evidence" value="ECO:0007669"/>
    <property type="project" value="InterPro"/>
</dbReference>
<dbReference type="AlphaFoldDB" id="A0A1C5H1E0"/>
<dbReference type="SUPFAM" id="SSF52540">
    <property type="entry name" value="P-loop containing nucleoside triphosphate hydrolases"/>
    <property type="match status" value="1"/>
</dbReference>